<name>A0A0V0QJ38_PSEPJ</name>
<dbReference type="EMBL" id="LDAU01000157">
    <property type="protein sequence ID" value="KRX02104.1"/>
    <property type="molecule type" value="Genomic_DNA"/>
</dbReference>
<comment type="caution">
    <text evidence="2">The sequence shown here is derived from an EMBL/GenBank/DDBJ whole genome shotgun (WGS) entry which is preliminary data.</text>
</comment>
<evidence type="ECO:0000313" key="2">
    <source>
        <dbReference type="EMBL" id="KRX02104.1"/>
    </source>
</evidence>
<dbReference type="AlphaFoldDB" id="A0A0V0QJ38"/>
<reference evidence="2 3" key="1">
    <citation type="journal article" date="2015" name="Sci. Rep.">
        <title>Genome of the facultative scuticociliatosis pathogen Pseudocohnilembus persalinus provides insight into its virulence through horizontal gene transfer.</title>
        <authorList>
            <person name="Xiong J."/>
            <person name="Wang G."/>
            <person name="Cheng J."/>
            <person name="Tian M."/>
            <person name="Pan X."/>
            <person name="Warren A."/>
            <person name="Jiang C."/>
            <person name="Yuan D."/>
            <person name="Miao W."/>
        </authorList>
    </citation>
    <scope>NUCLEOTIDE SEQUENCE [LARGE SCALE GENOMIC DNA]</scope>
    <source>
        <strain evidence="2">36N120E</strain>
    </source>
</reference>
<protein>
    <submittedName>
        <fullName evidence="2">Uncharacterized protein</fullName>
    </submittedName>
</protein>
<feature type="compositionally biased region" description="Polar residues" evidence="1">
    <location>
        <begin position="24"/>
        <end position="54"/>
    </location>
</feature>
<evidence type="ECO:0000313" key="3">
    <source>
        <dbReference type="Proteomes" id="UP000054937"/>
    </source>
</evidence>
<accession>A0A0V0QJ38</accession>
<evidence type="ECO:0000256" key="1">
    <source>
        <dbReference type="SAM" id="MobiDB-lite"/>
    </source>
</evidence>
<gene>
    <name evidence="2" type="ORF">PPERSA_06299</name>
</gene>
<dbReference type="InParanoid" id="A0A0V0QJ38"/>
<organism evidence="2 3">
    <name type="scientific">Pseudocohnilembus persalinus</name>
    <name type="common">Ciliate</name>
    <dbReference type="NCBI Taxonomy" id="266149"/>
    <lineage>
        <taxon>Eukaryota</taxon>
        <taxon>Sar</taxon>
        <taxon>Alveolata</taxon>
        <taxon>Ciliophora</taxon>
        <taxon>Intramacronucleata</taxon>
        <taxon>Oligohymenophorea</taxon>
        <taxon>Scuticociliatia</taxon>
        <taxon>Philasterida</taxon>
        <taxon>Pseudocohnilembidae</taxon>
        <taxon>Pseudocohnilembus</taxon>
    </lineage>
</organism>
<dbReference type="Proteomes" id="UP000054937">
    <property type="component" value="Unassembled WGS sequence"/>
</dbReference>
<feature type="region of interest" description="Disordered" evidence="1">
    <location>
        <begin position="24"/>
        <end position="60"/>
    </location>
</feature>
<proteinExistence type="predicted"/>
<keyword evidence="3" id="KW-1185">Reference proteome</keyword>
<sequence>MKEKILHGMKVYVIYKNHPKAQLNPNNSSELGLNSQFKNPSNRQTSQSVASDFYSQKENKQQQINANNNEFCINKKQNLDGVIFDPSVIFENERFDEKYITTQVLNLDYQTKYNYFLQNQLDFKGYEIEFNQFINQLQPDPNLQKKYQQLAYGGY</sequence>